<evidence type="ECO:0000259" key="2">
    <source>
        <dbReference type="PROSITE" id="PS50125"/>
    </source>
</evidence>
<proteinExistence type="predicted"/>
<organism evidence="3 4">
    <name type="scientific">Fulvimarina manganoxydans</name>
    <dbReference type="NCBI Taxonomy" id="937218"/>
    <lineage>
        <taxon>Bacteria</taxon>
        <taxon>Pseudomonadati</taxon>
        <taxon>Pseudomonadota</taxon>
        <taxon>Alphaproteobacteria</taxon>
        <taxon>Hyphomicrobiales</taxon>
        <taxon>Aurantimonadaceae</taxon>
        <taxon>Fulvimarina</taxon>
    </lineage>
</organism>
<name>A0A1W2C2W1_9HYPH</name>
<reference evidence="3 4" key="1">
    <citation type="submission" date="2017-04" db="EMBL/GenBank/DDBJ databases">
        <authorList>
            <person name="Afonso C.L."/>
            <person name="Miller P.J."/>
            <person name="Scott M.A."/>
            <person name="Spackman E."/>
            <person name="Goraichik I."/>
            <person name="Dimitrov K.M."/>
            <person name="Suarez D.L."/>
            <person name="Swayne D.E."/>
        </authorList>
    </citation>
    <scope>NUCLEOTIDE SEQUENCE [LARGE SCALE GENOMIC DNA]</scope>
    <source>
        <strain evidence="3 4">CGMCC 1.10972</strain>
    </source>
</reference>
<keyword evidence="4" id="KW-1185">Reference proteome</keyword>
<dbReference type="RefSeq" id="WP_139798335.1">
    <property type="nucleotide sequence ID" value="NZ_FWXR01000008.1"/>
</dbReference>
<dbReference type="GO" id="GO:0009190">
    <property type="term" value="P:cyclic nucleotide biosynthetic process"/>
    <property type="evidence" value="ECO:0007669"/>
    <property type="project" value="InterPro"/>
</dbReference>
<evidence type="ECO:0000313" key="4">
    <source>
        <dbReference type="Proteomes" id="UP000192656"/>
    </source>
</evidence>
<evidence type="ECO:0000313" key="3">
    <source>
        <dbReference type="EMBL" id="SMC79519.1"/>
    </source>
</evidence>
<dbReference type="SMART" id="SM00044">
    <property type="entry name" value="CYCc"/>
    <property type="match status" value="1"/>
</dbReference>
<dbReference type="CDD" id="cd07302">
    <property type="entry name" value="CHD"/>
    <property type="match status" value="1"/>
</dbReference>
<dbReference type="Proteomes" id="UP000192656">
    <property type="component" value="Unassembled WGS sequence"/>
</dbReference>
<dbReference type="GO" id="GO:0035556">
    <property type="term" value="P:intracellular signal transduction"/>
    <property type="evidence" value="ECO:0007669"/>
    <property type="project" value="InterPro"/>
</dbReference>
<keyword evidence="1" id="KW-1133">Transmembrane helix</keyword>
<dbReference type="InterPro" id="IPR029787">
    <property type="entry name" value="Nucleotide_cyclase"/>
</dbReference>
<dbReference type="GO" id="GO:0004016">
    <property type="term" value="F:adenylate cyclase activity"/>
    <property type="evidence" value="ECO:0007669"/>
    <property type="project" value="UniProtKB-ARBA"/>
</dbReference>
<dbReference type="SUPFAM" id="SSF55073">
    <property type="entry name" value="Nucleotide cyclase"/>
    <property type="match status" value="1"/>
</dbReference>
<feature type="transmembrane region" description="Helical" evidence="1">
    <location>
        <begin position="183"/>
        <end position="206"/>
    </location>
</feature>
<dbReference type="Gene3D" id="3.30.70.1230">
    <property type="entry name" value="Nucleotide cyclase"/>
    <property type="match status" value="1"/>
</dbReference>
<accession>A0A1W2C2W1</accession>
<dbReference type="PANTHER" id="PTHR43081:SF1">
    <property type="entry name" value="ADENYLATE CYCLASE, TERMINAL-DIFFERENTIATION SPECIFIC"/>
    <property type="match status" value="1"/>
</dbReference>
<dbReference type="InterPro" id="IPR001054">
    <property type="entry name" value="A/G_cyclase"/>
</dbReference>
<feature type="domain" description="Guanylate cyclase" evidence="2">
    <location>
        <begin position="251"/>
        <end position="369"/>
    </location>
</feature>
<dbReference type="OrthoDB" id="9789782at2"/>
<dbReference type="STRING" id="937218.SAMN06297251_108128"/>
<evidence type="ECO:0000256" key="1">
    <source>
        <dbReference type="SAM" id="Phobius"/>
    </source>
</evidence>
<dbReference type="PANTHER" id="PTHR43081">
    <property type="entry name" value="ADENYLATE CYCLASE, TERMINAL-DIFFERENTIATION SPECIFIC-RELATED"/>
    <property type="match status" value="1"/>
</dbReference>
<dbReference type="AlphaFoldDB" id="A0A1W2C2W1"/>
<dbReference type="EMBL" id="FWXR01000008">
    <property type="protein sequence ID" value="SMC79519.1"/>
    <property type="molecule type" value="Genomic_DNA"/>
</dbReference>
<gene>
    <name evidence="3" type="ORF">SAMN06297251_108128</name>
</gene>
<feature type="transmembrane region" description="Helical" evidence="1">
    <location>
        <begin position="21"/>
        <end position="47"/>
    </location>
</feature>
<keyword evidence="1" id="KW-0472">Membrane</keyword>
<protein>
    <submittedName>
        <fullName evidence="3">Adenylate cyclase, class 3</fullName>
    </submittedName>
</protein>
<sequence length="417" mass="44883">MTFSLTPDTSESSEKIGTSFPLLRIFGFVLLPLLVIGGFGLGVTMIAGMSASSESLFAQSDVRLVRTIVPRSPNGTIEPEPTPRMLAELKREAVELGLTCLSVVTPARAYTVRVDERAGCRDPDLTGLRHEIEEAGPLLVEDLIIPNTWTSIGTVEPQTSELATLIAATRPATSLEASILRSAGTWATVFASVIVLVVVTMALVVIRAQKRIDAQARYVGRVHDRLRSFLPVAAVRDALGTSTKTERFDAVVLFADLRDFSGFADTNDTQDVAELIDAFVTRTATVVSGNGGEIDKIIGDGVLAVFRQPDAVAHAFDAALACIRACRDLERRPGVGLYQGEVVATAVGTSERADFTVLGRTVNLASRLCSLAGEAEIVAPAGFAHPLREDVEEVSRETVTPRNHLLSEEVVRYRLRD</sequence>
<dbReference type="InterPro" id="IPR050697">
    <property type="entry name" value="Adenylyl/Guanylyl_Cyclase_3/4"/>
</dbReference>
<keyword evidence="1" id="KW-0812">Transmembrane</keyword>
<dbReference type="PROSITE" id="PS50125">
    <property type="entry name" value="GUANYLATE_CYCLASE_2"/>
    <property type="match status" value="1"/>
</dbReference>
<dbReference type="Pfam" id="PF00211">
    <property type="entry name" value="Guanylate_cyc"/>
    <property type="match status" value="1"/>
</dbReference>